<reference evidence="1" key="2">
    <citation type="submission" date="2020-09" db="EMBL/GenBank/DDBJ databases">
        <authorList>
            <person name="Sun Q."/>
            <person name="Ohkuma M."/>
        </authorList>
    </citation>
    <scope>NUCLEOTIDE SEQUENCE</scope>
    <source>
        <strain evidence="1">JCM 3276</strain>
    </source>
</reference>
<dbReference type="RefSeq" id="WP_189210291.1">
    <property type="nucleotide sequence ID" value="NZ_BMRB01000002.1"/>
</dbReference>
<reference evidence="1" key="1">
    <citation type="journal article" date="2014" name="Int. J. Syst. Evol. Microbiol.">
        <title>Complete genome sequence of Corynebacterium casei LMG S-19264T (=DSM 44701T), isolated from a smear-ripened cheese.</title>
        <authorList>
            <consortium name="US DOE Joint Genome Institute (JGI-PGF)"/>
            <person name="Walter F."/>
            <person name="Albersmeier A."/>
            <person name="Kalinowski J."/>
            <person name="Ruckert C."/>
        </authorList>
    </citation>
    <scope>NUCLEOTIDE SEQUENCE</scope>
    <source>
        <strain evidence="1">JCM 3276</strain>
    </source>
</reference>
<dbReference type="EMBL" id="BMRB01000002">
    <property type="protein sequence ID" value="GGS28290.1"/>
    <property type="molecule type" value="Genomic_DNA"/>
</dbReference>
<sequence length="262" mass="29690">MAATEVSEEGLEQMLRSLLANWEVETAQLEGKRGTTELQMVAVFSLAAHAHRLASAVLVLRSTKLFLESIPLTREAFQFALTAHWLTVWPSAVDGFIAESERQHNLTLSSVIKAGWEALAEREEAPAKTKDFTAQSARNFHQLCNDLTPAGQEAYAMYRILSSYTHPGYRVIDQYLAGEPIRGHTYPVKFTQDDARPWLFITCCCVIWAARAVDRLTLRQERRGELRSAAKRLGIKAELQLSEDFKVRERKARRGNWKNQAD</sequence>
<name>A0A918LBL7_9PSEU</name>
<dbReference type="Proteomes" id="UP000660680">
    <property type="component" value="Unassembled WGS sequence"/>
</dbReference>
<dbReference type="AlphaFoldDB" id="A0A918LBL7"/>
<evidence type="ECO:0000313" key="2">
    <source>
        <dbReference type="Proteomes" id="UP000660680"/>
    </source>
</evidence>
<organism evidence="1 2">
    <name type="scientific">Actinokineospora fastidiosa</name>
    <dbReference type="NCBI Taxonomy" id="1816"/>
    <lineage>
        <taxon>Bacteria</taxon>
        <taxon>Bacillati</taxon>
        <taxon>Actinomycetota</taxon>
        <taxon>Actinomycetes</taxon>
        <taxon>Pseudonocardiales</taxon>
        <taxon>Pseudonocardiaceae</taxon>
        <taxon>Actinokineospora</taxon>
    </lineage>
</organism>
<comment type="caution">
    <text evidence="1">The sequence shown here is derived from an EMBL/GenBank/DDBJ whole genome shotgun (WGS) entry which is preliminary data.</text>
</comment>
<evidence type="ECO:0000313" key="1">
    <source>
        <dbReference type="EMBL" id="GGS28290.1"/>
    </source>
</evidence>
<keyword evidence="2" id="KW-1185">Reference proteome</keyword>
<gene>
    <name evidence="1" type="ORF">GCM10010171_21580</name>
</gene>
<protein>
    <submittedName>
        <fullName evidence="1">Uncharacterized protein</fullName>
    </submittedName>
</protein>
<accession>A0A918LBL7</accession>
<proteinExistence type="predicted"/>